<reference evidence="1 2" key="1">
    <citation type="submission" date="2009-02" db="EMBL/GenBank/DDBJ databases">
        <authorList>
            <person name="Fraser-Liggett C.M."/>
            <person name="Mongodin E.F."/>
            <person name="Casjens B."/>
            <person name="Dunn J."/>
            <person name="Luft B."/>
            <person name="Qiu W."/>
            <person name="Schutzer S."/>
            <person name="Sebastian Y."/>
        </authorList>
    </citation>
    <scope>NUCLEOTIDE SEQUENCE [LARGE SCALE GENOMIC DNA]</scope>
    <source>
        <strain evidence="1 2">A14S</strain>
    </source>
</reference>
<gene>
    <name evidence="1" type="ORF">BSPA14S_0899</name>
</gene>
<dbReference type="AlphaFoldDB" id="B9X878"/>
<sequence>MMNSFFMFCEFCIPLTEYLMLNDCFFNKHSIKLIFIIGYY</sequence>
<dbReference type="STRING" id="498742.BSPA14S_0899"/>
<evidence type="ECO:0000313" key="2">
    <source>
        <dbReference type="Proteomes" id="UP000003481"/>
    </source>
</evidence>
<dbReference type="EMBL" id="ABKB02000007">
    <property type="protein sequence ID" value="EEF84413.1"/>
    <property type="molecule type" value="Genomic_DNA"/>
</dbReference>
<comment type="caution">
    <text evidence="1">The sequence shown here is derived from an EMBL/GenBank/DDBJ whole genome shotgun (WGS) entry which is preliminary data.</text>
</comment>
<organism evidence="1 2">
    <name type="scientific">Borreliella spielmanii A14S</name>
    <dbReference type="NCBI Taxonomy" id="498742"/>
    <lineage>
        <taxon>Bacteria</taxon>
        <taxon>Pseudomonadati</taxon>
        <taxon>Spirochaetota</taxon>
        <taxon>Spirochaetia</taxon>
        <taxon>Spirochaetales</taxon>
        <taxon>Borreliaceae</taxon>
        <taxon>Borreliella</taxon>
    </lineage>
</organism>
<dbReference type="Proteomes" id="UP000003481">
    <property type="component" value="Unassembled WGS sequence"/>
</dbReference>
<evidence type="ECO:0000313" key="1">
    <source>
        <dbReference type="EMBL" id="EEF84413.1"/>
    </source>
</evidence>
<dbReference type="HOGENOM" id="CLU_3285894_0_0_12"/>
<proteinExistence type="predicted"/>
<protein>
    <submittedName>
        <fullName evidence="1">Uncharacterized protein</fullName>
    </submittedName>
</protein>
<name>B9X878_9SPIR</name>
<accession>B9X878</accession>